<dbReference type="Pfam" id="PF24729">
    <property type="entry name" value="Acb2_Tad1_hairpin"/>
    <property type="match status" value="1"/>
</dbReference>
<dbReference type="Proteomes" id="UP001189000">
    <property type="component" value="Unassembled WGS sequence"/>
</dbReference>
<gene>
    <name evidence="3" type="ORF">CMU51_15470</name>
</gene>
<organism evidence="3 4">
    <name type="scientific">Elizabethkingia anophelis</name>
    <dbReference type="NCBI Taxonomy" id="1117645"/>
    <lineage>
        <taxon>Bacteria</taxon>
        <taxon>Pseudomonadati</taxon>
        <taxon>Bacteroidota</taxon>
        <taxon>Flavobacteriia</taxon>
        <taxon>Flavobacteriales</taxon>
        <taxon>Weeksellaceae</taxon>
        <taxon>Elizabethkingia</taxon>
    </lineage>
</organism>
<reference evidence="3" key="1">
    <citation type="submission" date="2023-02" db="EMBL/GenBank/DDBJ databases">
        <title>Elizabethkingia anophelis draft genomes.</title>
        <authorList>
            <person name="Nicholson A.C."/>
            <person name="Whitney A.M."/>
            <person name="Humrighouse B.W."/>
            <person name="Villarma A."/>
            <person name="Bell M."/>
            <person name="Mcquiston J."/>
        </authorList>
    </citation>
    <scope>NUCLEOTIDE SEQUENCE</scope>
    <source>
        <strain evidence="3">B4955</strain>
    </source>
</reference>
<dbReference type="GO" id="GO:0000166">
    <property type="term" value="F:nucleotide binding"/>
    <property type="evidence" value="ECO:0007669"/>
    <property type="project" value="UniProtKB-KW"/>
</dbReference>
<evidence type="ECO:0000313" key="4">
    <source>
        <dbReference type="Proteomes" id="UP001189000"/>
    </source>
</evidence>
<comment type="caution">
    <text evidence="3">The sequence shown here is derived from an EMBL/GenBank/DDBJ whole genome shotgun (WGS) entry which is preliminary data.</text>
</comment>
<accession>A0AAE4P440</accession>
<evidence type="ECO:0000256" key="1">
    <source>
        <dbReference type="ARBA" id="ARBA00022741"/>
    </source>
</evidence>
<dbReference type="EMBL" id="NWGY01000015">
    <property type="protein sequence ID" value="MDV3665449.1"/>
    <property type="molecule type" value="Genomic_DNA"/>
</dbReference>
<protein>
    <recommendedName>
        <fullName evidence="2">Acb2/Tad1 hairpin domain-containing protein</fullName>
    </recommendedName>
</protein>
<evidence type="ECO:0000259" key="2">
    <source>
        <dbReference type="Pfam" id="PF24729"/>
    </source>
</evidence>
<evidence type="ECO:0000313" key="3">
    <source>
        <dbReference type="EMBL" id="MDV3665449.1"/>
    </source>
</evidence>
<sequence length="77" mass="8865">MEKTLGQIRVGTESDVTKADDISLIKQQTANLIDMLNDLRPDNYRPTRYEKQRLISLAQTRYEEACMFAVKALTTEN</sequence>
<keyword evidence="1" id="KW-0547">Nucleotide-binding</keyword>
<dbReference type="InterPro" id="IPR056098">
    <property type="entry name" value="Acb2/Tad1_hairpin"/>
</dbReference>
<feature type="domain" description="Acb2/Tad1 hairpin" evidence="2">
    <location>
        <begin position="11"/>
        <end position="74"/>
    </location>
</feature>
<name>A0AAE4P440_9FLAO</name>
<dbReference type="AlphaFoldDB" id="A0AAE4P440"/>
<proteinExistence type="predicted"/>